<feature type="transmembrane region" description="Helical" evidence="3">
    <location>
        <begin position="70"/>
        <end position="90"/>
    </location>
</feature>
<dbReference type="SUPFAM" id="SSF53335">
    <property type="entry name" value="S-adenosyl-L-methionine-dependent methyltransferases"/>
    <property type="match status" value="1"/>
</dbReference>
<feature type="transmembrane region" description="Helical" evidence="3">
    <location>
        <begin position="40"/>
        <end position="58"/>
    </location>
</feature>
<keyword evidence="1" id="KW-0620">Polyamine biosynthesis</keyword>
<dbReference type="STRING" id="879819.A0A0J0XET2"/>
<evidence type="ECO:0000313" key="4">
    <source>
        <dbReference type="EMBL" id="KLT39571.1"/>
    </source>
</evidence>
<dbReference type="NCBIfam" id="NF037959">
    <property type="entry name" value="MFS_SpdSyn"/>
    <property type="match status" value="1"/>
</dbReference>
<evidence type="ECO:0000256" key="3">
    <source>
        <dbReference type="SAM" id="Phobius"/>
    </source>
</evidence>
<evidence type="ECO:0000256" key="2">
    <source>
        <dbReference type="SAM" id="MobiDB-lite"/>
    </source>
</evidence>
<feature type="compositionally biased region" description="Basic and acidic residues" evidence="2">
    <location>
        <begin position="206"/>
        <end position="242"/>
    </location>
</feature>
<keyword evidence="3" id="KW-0812">Transmembrane</keyword>
<dbReference type="Pfam" id="PF01564">
    <property type="entry name" value="Spermine_synth"/>
    <property type="match status" value="1"/>
</dbReference>
<dbReference type="AlphaFoldDB" id="A0A0J0XET2"/>
<keyword evidence="3" id="KW-0472">Membrane</keyword>
<gene>
    <name evidence="4" type="ORF">CC85DRAFT_288429</name>
</gene>
<protein>
    <recommendedName>
        <fullName evidence="6">S-adenosyl-L-methionine-dependent methyltransferase</fullName>
    </recommendedName>
</protein>
<dbReference type="Gene3D" id="3.40.50.150">
    <property type="entry name" value="Vaccinia Virus protein VP39"/>
    <property type="match status" value="1"/>
</dbReference>
<dbReference type="EMBL" id="KQ087255">
    <property type="protein sequence ID" value="KLT39571.1"/>
    <property type="molecule type" value="Genomic_DNA"/>
</dbReference>
<name>A0A0J0XET2_9TREE</name>
<sequence>MAPFLQWVGPVIVAAHLQLIRYLVRTHYNALPLAAHKLEVYASLAAVSVLSSAAFSFIPPAKRPKESIHLFFAAYAAAFPALARSGRWIAELAGELGPEWGAVVTQVVLCAPVVALLFPFCTPPVTRQGAARPFVALCAAAIPVSLLAWVSDIMENNLFFAGALADEPELGMLGICMMVNALSVIYLWIPEPDAQPAGVVDSGLKGLDKTDKDEKTKATTKQDKKAEKAEKKAKKALQEAKDAQPPTDRPVAHAYPTRRRPSPLALGLRALPLLTAFAGFAMYKQAPFAEDGVRIHKSVASVTGRIVVGDNVGQGYRFLRNDKTLIGGVWIRDNSDPTGLSAELGDSVFAAMPLQEIGLLARTPKKDDKVLVLGLGAGIGASYYNKRGLDVTVVEVDPAVADAAKDYFGLPDVNIEVEDGALWVHHKANESTRYAYIVHDVFSAGGMPAHLFTKEFWSEARSLLTDDGVIVMNIAGPVHGPLTRRIVATLVSEIPQCRAFSDAFKQSAKDSKVKNFVFVCSPAGVPQFRKATKADTLGSASRADVYGAFEKNEVPLAEFLKTENEAELEENVILRRGEKREGKWDIELANDVWESVRSLMPPALWVAY</sequence>
<feature type="transmembrane region" description="Helical" evidence="3">
    <location>
        <begin position="133"/>
        <end position="150"/>
    </location>
</feature>
<proteinExistence type="predicted"/>
<reference evidence="4 5" key="1">
    <citation type="submission" date="2015-03" db="EMBL/GenBank/DDBJ databases">
        <title>Genomics and transcriptomics of the oil-accumulating basidiomycete yeast T. oleaginosus allow insights into substrate utilization and the diverse evolutionary trajectories of mating systems in fungi.</title>
        <authorList>
            <consortium name="DOE Joint Genome Institute"/>
            <person name="Kourist R."/>
            <person name="Kracht O."/>
            <person name="Bracharz F."/>
            <person name="Lipzen A."/>
            <person name="Nolan M."/>
            <person name="Ohm R."/>
            <person name="Grigoriev I."/>
            <person name="Sun S."/>
            <person name="Heitman J."/>
            <person name="Bruck T."/>
            <person name="Nowrousian M."/>
        </authorList>
    </citation>
    <scope>NUCLEOTIDE SEQUENCE [LARGE SCALE GENOMIC DNA]</scope>
    <source>
        <strain evidence="4 5">IBC0246</strain>
    </source>
</reference>
<dbReference type="InterPro" id="IPR029063">
    <property type="entry name" value="SAM-dependent_MTases_sf"/>
</dbReference>
<evidence type="ECO:0000256" key="1">
    <source>
        <dbReference type="ARBA" id="ARBA00023115"/>
    </source>
</evidence>
<dbReference type="PANTHER" id="PTHR43317:SF1">
    <property type="entry name" value="THERMOSPERMINE SYNTHASE ACAULIS5"/>
    <property type="match status" value="1"/>
</dbReference>
<accession>A0A0J0XET2</accession>
<evidence type="ECO:0000313" key="5">
    <source>
        <dbReference type="Proteomes" id="UP000053611"/>
    </source>
</evidence>
<organism evidence="4 5">
    <name type="scientific">Cutaneotrichosporon oleaginosum</name>
    <dbReference type="NCBI Taxonomy" id="879819"/>
    <lineage>
        <taxon>Eukaryota</taxon>
        <taxon>Fungi</taxon>
        <taxon>Dikarya</taxon>
        <taxon>Basidiomycota</taxon>
        <taxon>Agaricomycotina</taxon>
        <taxon>Tremellomycetes</taxon>
        <taxon>Trichosporonales</taxon>
        <taxon>Trichosporonaceae</taxon>
        <taxon>Cutaneotrichosporon</taxon>
    </lineage>
</organism>
<keyword evidence="5" id="KW-1185">Reference proteome</keyword>
<dbReference type="PANTHER" id="PTHR43317">
    <property type="entry name" value="THERMOSPERMINE SYNTHASE ACAULIS5"/>
    <property type="match status" value="1"/>
</dbReference>
<feature type="transmembrane region" description="Helical" evidence="3">
    <location>
        <begin position="102"/>
        <end position="121"/>
    </location>
</feature>
<keyword evidence="3" id="KW-1133">Transmembrane helix</keyword>
<evidence type="ECO:0008006" key="6">
    <source>
        <dbReference type="Google" id="ProtNLM"/>
    </source>
</evidence>
<dbReference type="GO" id="GO:0006596">
    <property type="term" value="P:polyamine biosynthetic process"/>
    <property type="evidence" value="ECO:0007669"/>
    <property type="project" value="UniProtKB-KW"/>
</dbReference>
<dbReference type="OrthoDB" id="2016285at2759"/>
<feature type="region of interest" description="Disordered" evidence="2">
    <location>
        <begin position="204"/>
        <end position="258"/>
    </location>
</feature>
<dbReference type="Proteomes" id="UP000053611">
    <property type="component" value="Unassembled WGS sequence"/>
</dbReference>